<dbReference type="PANTHER" id="PTHR15481">
    <property type="entry name" value="RIBONUCLEIC ACID BINDING PROTEIN S1"/>
    <property type="match status" value="1"/>
</dbReference>
<dbReference type="InterPro" id="IPR000504">
    <property type="entry name" value="RRM_dom"/>
</dbReference>
<sequence length="204" mass="21507">MSVRGRSPSPRAVDQDADMEPAGNPSARVVIITNLSRNVVETHLKTIFGFYGEIIQIDLPLYGKSGQNRGKAALEYSDSPAAQKAASHMNGGQIDGAVVKDPVCPEMVLDPALSLALVPGLARPHSAVEAQMVLAYAIPTVVAPSVEVPHLLDVTFTADALARVLHLVVGPPKIVADAHQATNAPFSLQVHVALSLPFLFIVAL</sequence>
<dbReference type="SUPFAM" id="SSF54928">
    <property type="entry name" value="RNA-binding domain, RBD"/>
    <property type="match status" value="1"/>
</dbReference>
<comment type="caution">
    <text evidence="5">The sequence shown here is derived from an EMBL/GenBank/DDBJ whole genome shotgun (WGS) entry which is preliminary data.</text>
</comment>
<evidence type="ECO:0000313" key="5">
    <source>
        <dbReference type="EMBL" id="KAJ7638598.1"/>
    </source>
</evidence>
<dbReference type="PANTHER" id="PTHR15481:SF0">
    <property type="entry name" value="LD23870P-RELATED"/>
    <property type="match status" value="1"/>
</dbReference>
<dbReference type="GO" id="GO:0005654">
    <property type="term" value="C:nucleoplasm"/>
    <property type="evidence" value="ECO:0007669"/>
    <property type="project" value="TreeGrafter"/>
</dbReference>
<keyword evidence="6" id="KW-1185">Reference proteome</keyword>
<dbReference type="EMBL" id="JARKIF010000005">
    <property type="protein sequence ID" value="KAJ7638598.1"/>
    <property type="molecule type" value="Genomic_DNA"/>
</dbReference>
<dbReference type="InterPro" id="IPR012677">
    <property type="entry name" value="Nucleotide-bd_a/b_plait_sf"/>
</dbReference>
<dbReference type="Pfam" id="PF00076">
    <property type="entry name" value="RRM_1"/>
    <property type="match status" value="1"/>
</dbReference>
<dbReference type="InterPro" id="IPR035979">
    <property type="entry name" value="RBD_domain_sf"/>
</dbReference>
<keyword evidence="1 2" id="KW-0694">RNA-binding</keyword>
<dbReference type="Gene3D" id="3.30.70.330">
    <property type="match status" value="1"/>
</dbReference>
<evidence type="ECO:0000259" key="4">
    <source>
        <dbReference type="PROSITE" id="PS50102"/>
    </source>
</evidence>
<protein>
    <recommendedName>
        <fullName evidence="4">RRM domain-containing protein</fullName>
    </recommendedName>
</protein>
<feature type="domain" description="RRM" evidence="4">
    <location>
        <begin position="28"/>
        <end position="100"/>
    </location>
</feature>
<evidence type="ECO:0000256" key="2">
    <source>
        <dbReference type="PROSITE-ProRule" id="PRU00176"/>
    </source>
</evidence>
<dbReference type="AlphaFoldDB" id="A0AAD7FTN3"/>
<gene>
    <name evidence="5" type="ORF">FB45DRAFT_1054862</name>
</gene>
<proteinExistence type="predicted"/>
<dbReference type="GO" id="GO:0003723">
    <property type="term" value="F:RNA binding"/>
    <property type="evidence" value="ECO:0007669"/>
    <property type="project" value="UniProtKB-UniRule"/>
</dbReference>
<feature type="region of interest" description="Disordered" evidence="3">
    <location>
        <begin position="1"/>
        <end position="23"/>
    </location>
</feature>
<dbReference type="GO" id="GO:0005737">
    <property type="term" value="C:cytoplasm"/>
    <property type="evidence" value="ECO:0007669"/>
    <property type="project" value="TreeGrafter"/>
</dbReference>
<evidence type="ECO:0000256" key="1">
    <source>
        <dbReference type="ARBA" id="ARBA00022884"/>
    </source>
</evidence>
<accession>A0AAD7FTN3</accession>
<dbReference type="SMART" id="SM00360">
    <property type="entry name" value="RRM"/>
    <property type="match status" value="1"/>
</dbReference>
<dbReference type="Proteomes" id="UP001221142">
    <property type="component" value="Unassembled WGS sequence"/>
</dbReference>
<dbReference type="GO" id="GO:0061574">
    <property type="term" value="C:ASAP complex"/>
    <property type="evidence" value="ECO:0007669"/>
    <property type="project" value="TreeGrafter"/>
</dbReference>
<evidence type="ECO:0000313" key="6">
    <source>
        <dbReference type="Proteomes" id="UP001221142"/>
    </source>
</evidence>
<evidence type="ECO:0000256" key="3">
    <source>
        <dbReference type="SAM" id="MobiDB-lite"/>
    </source>
</evidence>
<reference evidence="5" key="1">
    <citation type="submission" date="2023-03" db="EMBL/GenBank/DDBJ databases">
        <title>Massive genome expansion in bonnet fungi (Mycena s.s.) driven by repeated elements and novel gene families across ecological guilds.</title>
        <authorList>
            <consortium name="Lawrence Berkeley National Laboratory"/>
            <person name="Harder C.B."/>
            <person name="Miyauchi S."/>
            <person name="Viragh M."/>
            <person name="Kuo A."/>
            <person name="Thoen E."/>
            <person name="Andreopoulos B."/>
            <person name="Lu D."/>
            <person name="Skrede I."/>
            <person name="Drula E."/>
            <person name="Henrissat B."/>
            <person name="Morin E."/>
            <person name="Kohler A."/>
            <person name="Barry K."/>
            <person name="LaButti K."/>
            <person name="Morin E."/>
            <person name="Salamov A."/>
            <person name="Lipzen A."/>
            <person name="Mereny Z."/>
            <person name="Hegedus B."/>
            <person name="Baldrian P."/>
            <person name="Stursova M."/>
            <person name="Weitz H."/>
            <person name="Taylor A."/>
            <person name="Grigoriev I.V."/>
            <person name="Nagy L.G."/>
            <person name="Martin F."/>
            <person name="Kauserud H."/>
        </authorList>
    </citation>
    <scope>NUCLEOTIDE SEQUENCE</scope>
    <source>
        <strain evidence="5">9284</strain>
    </source>
</reference>
<organism evidence="5 6">
    <name type="scientific">Roridomyces roridus</name>
    <dbReference type="NCBI Taxonomy" id="1738132"/>
    <lineage>
        <taxon>Eukaryota</taxon>
        <taxon>Fungi</taxon>
        <taxon>Dikarya</taxon>
        <taxon>Basidiomycota</taxon>
        <taxon>Agaricomycotina</taxon>
        <taxon>Agaricomycetes</taxon>
        <taxon>Agaricomycetidae</taxon>
        <taxon>Agaricales</taxon>
        <taxon>Marasmiineae</taxon>
        <taxon>Mycenaceae</taxon>
        <taxon>Roridomyces</taxon>
    </lineage>
</organism>
<dbReference type="PROSITE" id="PS50102">
    <property type="entry name" value="RRM"/>
    <property type="match status" value="1"/>
</dbReference>
<name>A0AAD7FTN3_9AGAR</name>
<dbReference type="GO" id="GO:0000398">
    <property type="term" value="P:mRNA splicing, via spliceosome"/>
    <property type="evidence" value="ECO:0007669"/>
    <property type="project" value="TreeGrafter"/>
</dbReference>